<dbReference type="SUPFAM" id="SSF52467">
    <property type="entry name" value="DHS-like NAD/FAD-binding domain"/>
    <property type="match status" value="1"/>
</dbReference>
<reference evidence="1" key="1">
    <citation type="submission" date="2019-01" db="EMBL/GenBank/DDBJ databases">
        <authorList>
            <person name="Lista F."/>
            <person name="Anselmo A."/>
        </authorList>
    </citation>
    <scope>NUCLEOTIDE SEQUENCE</scope>
    <source>
        <strain evidence="1">8S</strain>
    </source>
</reference>
<name>A0A483K9M8_9ENTR</name>
<proteinExistence type="predicted"/>
<accession>A0A483K9M8</accession>
<gene>
    <name evidence="1" type="ORF">ETE84_23625</name>
</gene>
<sequence>MIINDKHLENIIQASDEDSLAIFVGAGVSKSSESENIKLPSWSDLIDELKLDLGIDYEIDYLKVAQLYYLEFGSHIYFKKIKKYFPDNVTPSKLHDLIFNINPHCVITTNWDCLLDTAVIENAYIYDIVCSDKDLMKSSLDKKLIKMHGDFKNHNIVFKEDDYINYDANFPLVSNYIKSVLSTHTVIFIGYSYNDIDIKQVIKWAQNHSTVRPPMYLVVYEDDYAQRKYLASHGITTIKVSSYQTEFFTDKRSSSLYGFLKSIKEKRVSNNEDKNIIKHVYTKLQELNSLNAILAEQITECLGDSTLLFREVNGEIMAFLKFYNSEVTQKTDKGMRYVYKRFKDVLKDNEESKKYNILLTPIFDILWKADISGVIIDDKDSEAILTTDFVPESKKLSDKEIFTFEYNFDFDFSKKNHTGKSVDFDNCDVYAFFQIGNYEMAYHAIENVIKHDLKHKNYASLLISLLNYNMILHVLKYRLGRNSNRFLDTESYNLKERFDSFPKNVKRTLSSLLDIVTVDYIDKILTKNKDREGRKPLLYWDADEFKSDFLHKNILHFIKLNGCLIDSYSEFKYAISKLFEIKSVKRKSQENNETIYYTIEELYSSIKYLDNKELAEKFRYKKRGKYLTLQLDTESSDWLLNHAFEEMYCGYMKKASNSDFNLNAFKNVILLLAFSDEPHKDKSPLHKKITSLVENGFFYSDLIECISDYVTICFNNKRDGFDKSFVAELMNSMIKLSTSTIENENDHGYLILRKAHNIFLIASELSVEFNDINHLKELISSISELPVTRQASYIESLLYDLFIVGDDKIKGDIKEYVKNMGIEKLDYEKKNRLKLFLVASNIIEKEEGLEHEILEMIRKLPANKFSTELYSIRSMLDFLVRNGEDSFTVALEELKETIAKLEKKFFN</sequence>
<dbReference type="EMBL" id="SDCO01000020">
    <property type="protein sequence ID" value="TCX58755.1"/>
    <property type="molecule type" value="Genomic_DNA"/>
</dbReference>
<organism evidence="1">
    <name type="scientific">Klebsiella quasipneumoniae</name>
    <dbReference type="NCBI Taxonomy" id="1463165"/>
    <lineage>
        <taxon>Bacteria</taxon>
        <taxon>Pseudomonadati</taxon>
        <taxon>Pseudomonadota</taxon>
        <taxon>Gammaproteobacteria</taxon>
        <taxon>Enterobacterales</taxon>
        <taxon>Enterobacteriaceae</taxon>
        <taxon>Klebsiella/Raoultella group</taxon>
        <taxon>Klebsiella</taxon>
        <taxon>Klebsiella pneumoniae complex</taxon>
    </lineage>
</organism>
<dbReference type="InterPro" id="IPR029035">
    <property type="entry name" value="DHS-like_NAD/FAD-binding_dom"/>
</dbReference>
<dbReference type="Pfam" id="PF13289">
    <property type="entry name" value="SIR2_2"/>
    <property type="match status" value="1"/>
</dbReference>
<protein>
    <submittedName>
        <fullName evidence="1">Uncharacterized protein</fullName>
    </submittedName>
</protein>
<comment type="caution">
    <text evidence="1">The sequence shown here is derived from an EMBL/GenBank/DDBJ whole genome shotgun (WGS) entry which is preliminary data.</text>
</comment>
<dbReference type="AlphaFoldDB" id="A0A483K9M8"/>
<evidence type="ECO:0000313" key="1">
    <source>
        <dbReference type="EMBL" id="TCX58755.1"/>
    </source>
</evidence>